<name>A0AAV8YML3_9CUCU</name>
<organism evidence="1 2">
    <name type="scientific">Aromia moschata</name>
    <dbReference type="NCBI Taxonomy" id="1265417"/>
    <lineage>
        <taxon>Eukaryota</taxon>
        <taxon>Metazoa</taxon>
        <taxon>Ecdysozoa</taxon>
        <taxon>Arthropoda</taxon>
        <taxon>Hexapoda</taxon>
        <taxon>Insecta</taxon>
        <taxon>Pterygota</taxon>
        <taxon>Neoptera</taxon>
        <taxon>Endopterygota</taxon>
        <taxon>Coleoptera</taxon>
        <taxon>Polyphaga</taxon>
        <taxon>Cucujiformia</taxon>
        <taxon>Chrysomeloidea</taxon>
        <taxon>Cerambycidae</taxon>
        <taxon>Cerambycinae</taxon>
        <taxon>Callichromatini</taxon>
        <taxon>Aromia</taxon>
    </lineage>
</organism>
<comment type="caution">
    <text evidence="1">The sequence shown here is derived from an EMBL/GenBank/DDBJ whole genome shotgun (WGS) entry which is preliminary data.</text>
</comment>
<protein>
    <submittedName>
        <fullName evidence="1">Uncharacterized protein</fullName>
    </submittedName>
</protein>
<keyword evidence="2" id="KW-1185">Reference proteome</keyword>
<dbReference type="AlphaFoldDB" id="A0AAV8YML3"/>
<proteinExistence type="predicted"/>
<accession>A0AAV8YML3</accession>
<dbReference type="Proteomes" id="UP001162162">
    <property type="component" value="Unassembled WGS sequence"/>
</dbReference>
<gene>
    <name evidence="1" type="ORF">NQ318_010722</name>
</gene>
<evidence type="ECO:0000313" key="2">
    <source>
        <dbReference type="Proteomes" id="UP001162162"/>
    </source>
</evidence>
<reference evidence="1" key="1">
    <citation type="journal article" date="2023" name="Insect Mol. Biol.">
        <title>Genome sequencing provides insights into the evolution of gene families encoding plant cell wall-degrading enzymes in longhorned beetles.</title>
        <authorList>
            <person name="Shin N.R."/>
            <person name="Okamura Y."/>
            <person name="Kirsch R."/>
            <person name="Pauchet Y."/>
        </authorList>
    </citation>
    <scope>NUCLEOTIDE SEQUENCE</scope>
    <source>
        <strain evidence="1">AMC_N1</strain>
    </source>
</reference>
<evidence type="ECO:0000313" key="1">
    <source>
        <dbReference type="EMBL" id="KAJ8951977.1"/>
    </source>
</evidence>
<sequence>MNHISVLEIYLDKLVYRKLLCTELSDVIYHIRIIFKKCKNCYRKIWLNENNQRLLERVDFYFRRRINLCLRETVFNTSENNESSKQNFIKVAQAKKDCYRTLPTLFLLVTSIKRAGLRKISQRARYRAGPEKFTR</sequence>
<dbReference type="EMBL" id="JAPWTK010000076">
    <property type="protein sequence ID" value="KAJ8951977.1"/>
    <property type="molecule type" value="Genomic_DNA"/>
</dbReference>